<dbReference type="AlphaFoldDB" id="A0A5N5QA75"/>
<evidence type="ECO:0000256" key="6">
    <source>
        <dbReference type="ARBA" id="ARBA00023033"/>
    </source>
</evidence>
<dbReference type="Pfam" id="PF03443">
    <property type="entry name" value="AA9"/>
    <property type="match status" value="1"/>
</dbReference>
<dbReference type="PANTHER" id="PTHR33353:SF6">
    <property type="entry name" value="ENDOGLUCANASE IV"/>
    <property type="match status" value="1"/>
</dbReference>
<evidence type="ECO:0000313" key="17">
    <source>
        <dbReference type="Proteomes" id="UP000383932"/>
    </source>
</evidence>
<keyword evidence="4" id="KW-0560">Oxidoreductase</keyword>
<keyword evidence="7" id="KW-1015">Disulfide bond</keyword>
<sequence length="403" mass="41478">MLPRVLTLLSIASSVLAHGNVVEVIFSSPAATFSGFIPQTDPYKSPVPDRIVRKVPGDGPVEDITSIDLQCNQGAAPAALVASVAAGSKVGFNWTSKWPTSHIGPSITYMARAPSDITKWSPGTDRVWFKIDEAGQENGKWAATDILLANGGVWTVTIPADLQPGQYLMRHELIALHGAGTYPGAQFYPVCAQVEVTGNGNALPADSDLVAFPGAYKPDSPGIIYRTYPPMEYTIPGPPVWDGTGSGSGSGGSGSGLASNSSSPLSDSAPVPTASATSSAPAPLNTTPGEADESEPKEPEVKEAEYNDEPKGQQPSATSVSSTVESPSPAPASESSPTSTSASASPSPTAPTQEVNPCGAAPTSEDVPKPMAKSGSETTGAAKQWMQCGGTNFNGPTVRKHFV</sequence>
<keyword evidence="8" id="KW-0119">Carbohydrate metabolism</keyword>
<keyword evidence="2" id="KW-0479">Metal-binding</keyword>
<feature type="compositionally biased region" description="Basic and acidic residues" evidence="13">
    <location>
        <begin position="294"/>
        <end position="311"/>
    </location>
</feature>
<organism evidence="16 17">
    <name type="scientific">Ceratobasidium theobromae</name>
    <dbReference type="NCBI Taxonomy" id="1582974"/>
    <lineage>
        <taxon>Eukaryota</taxon>
        <taxon>Fungi</taxon>
        <taxon>Dikarya</taxon>
        <taxon>Basidiomycota</taxon>
        <taxon>Agaricomycotina</taxon>
        <taxon>Agaricomycetes</taxon>
        <taxon>Cantharellales</taxon>
        <taxon>Ceratobasidiaceae</taxon>
        <taxon>Ceratobasidium</taxon>
    </lineage>
</organism>
<evidence type="ECO:0000256" key="8">
    <source>
        <dbReference type="ARBA" id="ARBA00023277"/>
    </source>
</evidence>
<evidence type="ECO:0000256" key="2">
    <source>
        <dbReference type="ARBA" id="ARBA00022723"/>
    </source>
</evidence>
<proteinExistence type="inferred from homology"/>
<dbReference type="Proteomes" id="UP000383932">
    <property type="component" value="Unassembled WGS sequence"/>
</dbReference>
<name>A0A5N5QA75_9AGAM</name>
<feature type="domain" description="Auxiliary Activity family 9 catalytic" evidence="15">
    <location>
        <begin position="44"/>
        <end position="229"/>
    </location>
</feature>
<dbReference type="OrthoDB" id="4849160at2759"/>
<dbReference type="GO" id="GO:0046872">
    <property type="term" value="F:metal ion binding"/>
    <property type="evidence" value="ECO:0007669"/>
    <property type="project" value="UniProtKB-KW"/>
</dbReference>
<evidence type="ECO:0000256" key="11">
    <source>
        <dbReference type="ARBA" id="ARBA00045077"/>
    </source>
</evidence>
<evidence type="ECO:0000256" key="4">
    <source>
        <dbReference type="ARBA" id="ARBA00023002"/>
    </source>
</evidence>
<feature type="region of interest" description="Disordered" evidence="13">
    <location>
        <begin position="239"/>
        <end position="403"/>
    </location>
</feature>
<feature type="signal peptide" evidence="14">
    <location>
        <begin position="1"/>
        <end position="17"/>
    </location>
</feature>
<feature type="compositionally biased region" description="Low complexity" evidence="13">
    <location>
        <begin position="256"/>
        <end position="288"/>
    </location>
</feature>
<dbReference type="InterPro" id="IPR005103">
    <property type="entry name" value="AA9_LPMO"/>
</dbReference>
<reference evidence="16 17" key="1">
    <citation type="journal article" date="2019" name="Fungal Biol. Biotechnol.">
        <title>Draft genome sequence of fastidious pathogen Ceratobasidium theobromae, which causes vascular-streak dieback in Theobroma cacao.</title>
        <authorList>
            <person name="Ali S.S."/>
            <person name="Asman A."/>
            <person name="Shao J."/>
            <person name="Firmansyah A.P."/>
            <person name="Susilo A.W."/>
            <person name="Rosmana A."/>
            <person name="McMahon P."/>
            <person name="Junaid M."/>
            <person name="Guest D."/>
            <person name="Kheng T.Y."/>
            <person name="Meinhardt L.W."/>
            <person name="Bailey B.A."/>
        </authorList>
    </citation>
    <scope>NUCLEOTIDE SEQUENCE [LARGE SCALE GENOMIC DNA]</scope>
    <source>
        <strain evidence="16 17">CT2</strain>
    </source>
</reference>
<gene>
    <name evidence="16" type="ORF">CTheo_8251</name>
</gene>
<comment type="similarity">
    <text evidence="10">Belongs to the polysaccharide monooxygenase AA9 family.</text>
</comment>
<feature type="chain" id="PRO_5024435263" description="lytic cellulose monooxygenase (C4-dehydrogenating)" evidence="14">
    <location>
        <begin position="18"/>
        <end position="403"/>
    </location>
</feature>
<feature type="compositionally biased region" description="Gly residues" evidence="13">
    <location>
        <begin position="244"/>
        <end position="255"/>
    </location>
</feature>
<evidence type="ECO:0000256" key="3">
    <source>
        <dbReference type="ARBA" id="ARBA00023001"/>
    </source>
</evidence>
<dbReference type="GO" id="GO:0004497">
    <property type="term" value="F:monooxygenase activity"/>
    <property type="evidence" value="ECO:0007669"/>
    <property type="project" value="UniProtKB-KW"/>
</dbReference>
<evidence type="ECO:0000259" key="15">
    <source>
        <dbReference type="Pfam" id="PF03443"/>
    </source>
</evidence>
<dbReference type="CDD" id="cd21175">
    <property type="entry name" value="LPMO_AA9"/>
    <property type="match status" value="1"/>
</dbReference>
<evidence type="ECO:0000256" key="7">
    <source>
        <dbReference type="ARBA" id="ARBA00023157"/>
    </source>
</evidence>
<protein>
    <recommendedName>
        <fullName evidence="12">lytic cellulose monooxygenase (C4-dehydrogenating)</fullName>
        <ecNumber evidence="12">1.14.99.56</ecNumber>
    </recommendedName>
</protein>
<comment type="catalytic activity">
    <reaction evidence="11">
        <text>[(1-&gt;4)-beta-D-glucosyl]n+m + reduced acceptor + O2 = 4-dehydro-beta-D-glucosyl-[(1-&gt;4)-beta-D-glucosyl]n-1 + [(1-&gt;4)-beta-D-glucosyl]m + acceptor + H2O.</text>
        <dbReference type="EC" id="1.14.99.56"/>
    </reaction>
</comment>
<keyword evidence="9" id="KW-0624">Polysaccharide degradation</keyword>
<evidence type="ECO:0000256" key="14">
    <source>
        <dbReference type="SAM" id="SignalP"/>
    </source>
</evidence>
<dbReference type="EMBL" id="SSOP01000493">
    <property type="protein sequence ID" value="KAB5588306.1"/>
    <property type="molecule type" value="Genomic_DNA"/>
</dbReference>
<keyword evidence="17" id="KW-1185">Reference proteome</keyword>
<evidence type="ECO:0000256" key="1">
    <source>
        <dbReference type="ARBA" id="ARBA00001973"/>
    </source>
</evidence>
<keyword evidence="5" id="KW-0186">Copper</keyword>
<dbReference type="InterPro" id="IPR049892">
    <property type="entry name" value="AA9"/>
</dbReference>
<dbReference type="EC" id="1.14.99.56" evidence="12"/>
<comment type="cofactor">
    <cofactor evidence="1">
        <name>Cu(2+)</name>
        <dbReference type="ChEBI" id="CHEBI:29036"/>
    </cofactor>
</comment>
<keyword evidence="3" id="KW-0136">Cellulose degradation</keyword>
<accession>A0A5N5QA75</accession>
<comment type="caution">
    <text evidence="16">The sequence shown here is derived from an EMBL/GenBank/DDBJ whole genome shotgun (WGS) entry which is preliminary data.</text>
</comment>
<evidence type="ECO:0000313" key="16">
    <source>
        <dbReference type="EMBL" id="KAB5588306.1"/>
    </source>
</evidence>
<dbReference type="Gene3D" id="2.70.50.70">
    <property type="match status" value="1"/>
</dbReference>
<evidence type="ECO:0000256" key="5">
    <source>
        <dbReference type="ARBA" id="ARBA00023008"/>
    </source>
</evidence>
<feature type="compositionally biased region" description="Low complexity" evidence="13">
    <location>
        <begin position="315"/>
        <end position="352"/>
    </location>
</feature>
<evidence type="ECO:0000256" key="13">
    <source>
        <dbReference type="SAM" id="MobiDB-lite"/>
    </source>
</evidence>
<keyword evidence="6" id="KW-0503">Monooxygenase</keyword>
<evidence type="ECO:0000256" key="10">
    <source>
        <dbReference type="ARBA" id="ARBA00044502"/>
    </source>
</evidence>
<keyword evidence="14" id="KW-0732">Signal</keyword>
<dbReference type="GO" id="GO:0030245">
    <property type="term" value="P:cellulose catabolic process"/>
    <property type="evidence" value="ECO:0007669"/>
    <property type="project" value="UniProtKB-KW"/>
</dbReference>
<evidence type="ECO:0000256" key="12">
    <source>
        <dbReference type="ARBA" id="ARBA00047174"/>
    </source>
</evidence>
<dbReference type="PANTHER" id="PTHR33353">
    <property type="entry name" value="PUTATIVE (AFU_ORTHOLOGUE AFUA_1G12560)-RELATED"/>
    <property type="match status" value="1"/>
</dbReference>
<evidence type="ECO:0000256" key="9">
    <source>
        <dbReference type="ARBA" id="ARBA00023326"/>
    </source>
</evidence>